<accession>A0A830CAX2</accession>
<dbReference type="EMBL" id="BMAC01000454">
    <property type="protein sequence ID" value="GFP96760.1"/>
    <property type="molecule type" value="Genomic_DNA"/>
</dbReference>
<protein>
    <submittedName>
        <fullName evidence="2">Uncharacterized protein</fullName>
    </submittedName>
</protein>
<sequence>MHFFISTATFSHFRLTALLRRATILPRQPPSLFQFSRPGEHSSDSSHRNRPSAVTASSSVRVPECFVSYVWAFYVFSV</sequence>
<feature type="compositionally biased region" description="Basic and acidic residues" evidence="1">
    <location>
        <begin position="38"/>
        <end position="47"/>
    </location>
</feature>
<evidence type="ECO:0000313" key="2">
    <source>
        <dbReference type="EMBL" id="GFP96760.1"/>
    </source>
</evidence>
<gene>
    <name evidence="2" type="ORF">PHJA_001820100</name>
</gene>
<evidence type="ECO:0000313" key="3">
    <source>
        <dbReference type="Proteomes" id="UP000653305"/>
    </source>
</evidence>
<name>A0A830CAX2_9LAMI</name>
<feature type="region of interest" description="Disordered" evidence="1">
    <location>
        <begin position="29"/>
        <end position="59"/>
    </location>
</feature>
<organism evidence="2 3">
    <name type="scientific">Phtheirospermum japonicum</name>
    <dbReference type="NCBI Taxonomy" id="374723"/>
    <lineage>
        <taxon>Eukaryota</taxon>
        <taxon>Viridiplantae</taxon>
        <taxon>Streptophyta</taxon>
        <taxon>Embryophyta</taxon>
        <taxon>Tracheophyta</taxon>
        <taxon>Spermatophyta</taxon>
        <taxon>Magnoliopsida</taxon>
        <taxon>eudicotyledons</taxon>
        <taxon>Gunneridae</taxon>
        <taxon>Pentapetalae</taxon>
        <taxon>asterids</taxon>
        <taxon>lamiids</taxon>
        <taxon>Lamiales</taxon>
        <taxon>Orobanchaceae</taxon>
        <taxon>Orobanchaceae incertae sedis</taxon>
        <taxon>Phtheirospermum</taxon>
    </lineage>
</organism>
<comment type="caution">
    <text evidence="2">The sequence shown here is derived from an EMBL/GenBank/DDBJ whole genome shotgun (WGS) entry which is preliminary data.</text>
</comment>
<dbReference type="AlphaFoldDB" id="A0A830CAX2"/>
<reference evidence="2" key="1">
    <citation type="submission" date="2020-07" db="EMBL/GenBank/DDBJ databases">
        <title>Ethylene signaling mediates host invasion by parasitic plants.</title>
        <authorList>
            <person name="Yoshida S."/>
        </authorList>
    </citation>
    <scope>NUCLEOTIDE SEQUENCE</scope>
    <source>
        <strain evidence="2">Okayama</strain>
    </source>
</reference>
<proteinExistence type="predicted"/>
<dbReference type="Proteomes" id="UP000653305">
    <property type="component" value="Unassembled WGS sequence"/>
</dbReference>
<evidence type="ECO:0000256" key="1">
    <source>
        <dbReference type="SAM" id="MobiDB-lite"/>
    </source>
</evidence>
<keyword evidence="3" id="KW-1185">Reference proteome</keyword>